<evidence type="ECO:0000313" key="2">
    <source>
        <dbReference type="Proteomes" id="UP001054945"/>
    </source>
</evidence>
<accession>A0AAV4N4Z8</accession>
<reference evidence="1 2" key="1">
    <citation type="submission" date="2021-06" db="EMBL/GenBank/DDBJ databases">
        <title>Caerostris extrusa draft genome.</title>
        <authorList>
            <person name="Kono N."/>
            <person name="Arakawa K."/>
        </authorList>
    </citation>
    <scope>NUCLEOTIDE SEQUENCE [LARGE SCALE GENOMIC DNA]</scope>
</reference>
<name>A0AAV4N4Z8_CAEEX</name>
<protein>
    <submittedName>
        <fullName evidence="1">Uncharacterized protein</fullName>
    </submittedName>
</protein>
<dbReference type="EMBL" id="BPLR01020472">
    <property type="protein sequence ID" value="GIX79146.1"/>
    <property type="molecule type" value="Genomic_DNA"/>
</dbReference>
<comment type="caution">
    <text evidence="1">The sequence shown here is derived from an EMBL/GenBank/DDBJ whole genome shotgun (WGS) entry which is preliminary data.</text>
</comment>
<sequence>MNFVWPPVMRRRHRKGNSLERRIVCVNSLGCIKANKMGPGFIYLNVVHTGHHPCRGGCGSGFILILDFALLPPVNHKRNHLESLNYRPFIKEPEYAKNLTVNVGSLELS</sequence>
<organism evidence="1 2">
    <name type="scientific">Caerostris extrusa</name>
    <name type="common">Bark spider</name>
    <name type="synonym">Caerostris bankana</name>
    <dbReference type="NCBI Taxonomy" id="172846"/>
    <lineage>
        <taxon>Eukaryota</taxon>
        <taxon>Metazoa</taxon>
        <taxon>Ecdysozoa</taxon>
        <taxon>Arthropoda</taxon>
        <taxon>Chelicerata</taxon>
        <taxon>Arachnida</taxon>
        <taxon>Araneae</taxon>
        <taxon>Araneomorphae</taxon>
        <taxon>Entelegynae</taxon>
        <taxon>Araneoidea</taxon>
        <taxon>Araneidae</taxon>
        <taxon>Caerostris</taxon>
    </lineage>
</organism>
<dbReference type="Proteomes" id="UP001054945">
    <property type="component" value="Unassembled WGS sequence"/>
</dbReference>
<evidence type="ECO:0000313" key="1">
    <source>
        <dbReference type="EMBL" id="GIX79146.1"/>
    </source>
</evidence>
<proteinExistence type="predicted"/>
<gene>
    <name evidence="1" type="ORF">CEXT_102331</name>
</gene>
<dbReference type="AlphaFoldDB" id="A0AAV4N4Z8"/>
<keyword evidence="2" id="KW-1185">Reference proteome</keyword>